<accession>A0A841LWX3</accession>
<name>A0A841LWX3_9HYPH</name>
<organism evidence="1 2">
    <name type="scientific">Paenochrobactrum gallinarii</name>
    <dbReference type="NCBI Taxonomy" id="643673"/>
    <lineage>
        <taxon>Bacteria</taxon>
        <taxon>Pseudomonadati</taxon>
        <taxon>Pseudomonadota</taxon>
        <taxon>Alphaproteobacteria</taxon>
        <taxon>Hyphomicrobiales</taxon>
        <taxon>Brucellaceae</taxon>
        <taxon>Paenochrobactrum</taxon>
    </lineage>
</organism>
<dbReference type="AlphaFoldDB" id="A0A841LWX3"/>
<dbReference type="EMBL" id="JACIIU010000007">
    <property type="protein sequence ID" value="MBB6261360.1"/>
    <property type="molecule type" value="Genomic_DNA"/>
</dbReference>
<reference evidence="1 2" key="1">
    <citation type="submission" date="2020-08" db="EMBL/GenBank/DDBJ databases">
        <title>Genomic Encyclopedia of Type Strains, Phase IV (KMG-IV): sequencing the most valuable type-strain genomes for metagenomic binning, comparative biology and taxonomic classification.</title>
        <authorList>
            <person name="Goeker M."/>
        </authorList>
    </citation>
    <scope>NUCLEOTIDE SEQUENCE [LARGE SCALE GENOMIC DNA]</scope>
    <source>
        <strain evidence="1 2">DSM 22336</strain>
    </source>
</reference>
<dbReference type="Proteomes" id="UP000555393">
    <property type="component" value="Unassembled WGS sequence"/>
</dbReference>
<protein>
    <submittedName>
        <fullName evidence="1">Uncharacterized protein</fullName>
    </submittedName>
</protein>
<sequence length="95" mass="10330">MSDKVETNTIKEHWPAATALPNWFTQEILPTLQWSISKTAPASLEPMQASSKPSVVSVTPLVKLTPPRGSEFDDLGAALDHAFMISAKAAEQRVI</sequence>
<gene>
    <name evidence="1" type="ORF">FHS77_001911</name>
</gene>
<evidence type="ECO:0000313" key="1">
    <source>
        <dbReference type="EMBL" id="MBB6261360.1"/>
    </source>
</evidence>
<proteinExistence type="predicted"/>
<comment type="caution">
    <text evidence="1">The sequence shown here is derived from an EMBL/GenBank/DDBJ whole genome shotgun (WGS) entry which is preliminary data.</text>
</comment>
<keyword evidence="2" id="KW-1185">Reference proteome</keyword>
<evidence type="ECO:0000313" key="2">
    <source>
        <dbReference type="Proteomes" id="UP000555393"/>
    </source>
</evidence>